<feature type="active site" description="Proton donor" evidence="15">
    <location>
        <position position="392"/>
    </location>
</feature>
<evidence type="ECO:0000256" key="16">
    <source>
        <dbReference type="SAM" id="MobiDB-lite"/>
    </source>
</evidence>
<evidence type="ECO:0000313" key="18">
    <source>
        <dbReference type="EMBL" id="CCX14237.1"/>
    </source>
</evidence>
<evidence type="ECO:0000256" key="4">
    <source>
        <dbReference type="ARBA" id="ARBA00022490"/>
    </source>
</evidence>
<dbReference type="AlphaFoldDB" id="U4LFJ8"/>
<evidence type="ECO:0000256" key="9">
    <source>
        <dbReference type="ARBA" id="ARBA00034115"/>
    </source>
</evidence>
<dbReference type="PRINTS" id="PR01182">
    <property type="entry name" value="ORNDCRBXLASE"/>
</dbReference>
<dbReference type="PRINTS" id="PR01179">
    <property type="entry name" value="ODADCRBXLASE"/>
</dbReference>
<comment type="subunit">
    <text evidence="13">Homodimer. Only the dimer is catalytically active, as the active sites are constructed of residues from both monomers.</text>
</comment>
<dbReference type="FunFam" id="3.20.20.10:FF:000005">
    <property type="entry name" value="Ornithine decarboxylase"/>
    <property type="match status" value="1"/>
</dbReference>
<name>U4LFJ8_PYROM</name>
<dbReference type="PROSITE" id="PS00878">
    <property type="entry name" value="ODR_DC_2_1"/>
    <property type="match status" value="1"/>
</dbReference>
<evidence type="ECO:0000256" key="5">
    <source>
        <dbReference type="ARBA" id="ARBA00022793"/>
    </source>
</evidence>
<evidence type="ECO:0000256" key="1">
    <source>
        <dbReference type="ARBA" id="ARBA00001933"/>
    </source>
</evidence>
<keyword evidence="19" id="KW-1185">Reference proteome</keyword>
<comment type="subcellular location">
    <subcellularLocation>
        <location evidence="2">Cytoplasm</location>
    </subcellularLocation>
</comment>
<dbReference type="FunFam" id="2.40.37.10:FF:000010">
    <property type="entry name" value="Ornithine decarboxylase"/>
    <property type="match status" value="1"/>
</dbReference>
<evidence type="ECO:0000256" key="3">
    <source>
        <dbReference type="ARBA" id="ARBA00008872"/>
    </source>
</evidence>
<evidence type="ECO:0000256" key="2">
    <source>
        <dbReference type="ARBA" id="ARBA00004496"/>
    </source>
</evidence>
<dbReference type="PANTHER" id="PTHR11482:SF6">
    <property type="entry name" value="ORNITHINE DECARBOXYLASE 1-RELATED"/>
    <property type="match status" value="1"/>
</dbReference>
<protein>
    <recommendedName>
        <fullName evidence="12">Ornithine decarboxylase</fullName>
        <ecNumber evidence="10">4.1.1.17</ecNumber>
    </recommendedName>
</protein>
<dbReference type="Gene3D" id="2.40.37.10">
    <property type="entry name" value="Lyase, Ornithine Decarboxylase, Chain A, domain 1"/>
    <property type="match status" value="1"/>
</dbReference>
<evidence type="ECO:0000256" key="12">
    <source>
        <dbReference type="ARBA" id="ARBA00039485"/>
    </source>
</evidence>
<dbReference type="GO" id="GO:0033387">
    <property type="term" value="P:putrescine biosynthetic process from arginine, via ornithine"/>
    <property type="evidence" value="ECO:0007669"/>
    <property type="project" value="TreeGrafter"/>
</dbReference>
<evidence type="ECO:0000256" key="13">
    <source>
        <dbReference type="ARBA" id="ARBA00046672"/>
    </source>
</evidence>
<sequence>MSPSEISTWPIPSTTSTVASPIAPRCPTVMAPSTQQRRFSQASANTKQRAQMLIAKALETRVNGINPDECDAGSEDAFFVADLGDVYRQHMRWKVNLPRIEPFYAVKCNGDPKVLELLASLGTGFDCASKAEIEQVLGMGIDPQRIIYANPCKTPSYVRWVAESGVRMLTFDNAEELYKIKRFYPTAQCVLRISTDDSKALCRLSLKYGCPLDDTAKLLALAKELELDVIGVSFHVGSGSEDPSAFITAVEDARTVFDQAAEIGFEFNLLDVGGGYGTHNFEEIAGGLGPAVDKNFPPSVRVIAEPGRYYVATAFTLATHIIARRTVQDEMKGDLPSYMLYQNDGVYGNFSNIIFDHQNPVAKVLKDQNGFYYNSQPENTRLTEYSIWGPTCDGIDCITKSCYLPAVLDDGDWLYYTDMGAYSKCSATKFNGFSNDHDTVYVVSEPGAKALLDM</sequence>
<evidence type="ECO:0000256" key="6">
    <source>
        <dbReference type="ARBA" id="ARBA00022898"/>
    </source>
</evidence>
<keyword evidence="5" id="KW-0210">Decarboxylase</keyword>
<accession>U4LFJ8</accession>
<dbReference type="OrthoDB" id="5034579at2759"/>
<reference evidence="18 19" key="1">
    <citation type="journal article" date="2013" name="PLoS Genet.">
        <title>The genome and development-dependent transcriptomes of Pyronema confluens: a window into fungal evolution.</title>
        <authorList>
            <person name="Traeger S."/>
            <person name="Altegoer F."/>
            <person name="Freitag M."/>
            <person name="Gabaldon T."/>
            <person name="Kempken F."/>
            <person name="Kumar A."/>
            <person name="Marcet-Houben M."/>
            <person name="Poggeler S."/>
            <person name="Stajich J.E."/>
            <person name="Nowrousian M."/>
        </authorList>
    </citation>
    <scope>NUCLEOTIDE SEQUENCE [LARGE SCALE GENOMIC DNA]</scope>
    <source>
        <strain evidence="19">CBS 100304</strain>
        <tissue evidence="18">Vegetative mycelium</tissue>
    </source>
</reference>
<organism evidence="18 19">
    <name type="scientific">Pyronema omphalodes (strain CBS 100304)</name>
    <name type="common">Pyronema confluens</name>
    <dbReference type="NCBI Taxonomy" id="1076935"/>
    <lineage>
        <taxon>Eukaryota</taxon>
        <taxon>Fungi</taxon>
        <taxon>Dikarya</taxon>
        <taxon>Ascomycota</taxon>
        <taxon>Pezizomycotina</taxon>
        <taxon>Pezizomycetes</taxon>
        <taxon>Pezizales</taxon>
        <taxon>Pyronemataceae</taxon>
        <taxon>Pyronema</taxon>
    </lineage>
</organism>
<comment type="pathway">
    <text evidence="9">Amine and polyamine biosynthesis; putrescine biosynthesis via L-ornithine pathway; putrescine from L-ornithine: step 1/1.</text>
</comment>
<dbReference type="SUPFAM" id="SSF50621">
    <property type="entry name" value="Alanine racemase C-terminal domain-like"/>
    <property type="match status" value="1"/>
</dbReference>
<keyword evidence="7" id="KW-0620">Polyamine biosynthesis</keyword>
<evidence type="ECO:0000256" key="10">
    <source>
        <dbReference type="ARBA" id="ARBA00034138"/>
    </source>
</evidence>
<feature type="modified residue" description="N6-(pyridoxal phosphate)lysine" evidence="15">
    <location>
        <position position="107"/>
    </location>
</feature>
<evidence type="ECO:0000256" key="11">
    <source>
        <dbReference type="ARBA" id="ARBA00037173"/>
    </source>
</evidence>
<dbReference type="EMBL" id="HF935944">
    <property type="protein sequence ID" value="CCX14237.1"/>
    <property type="molecule type" value="Genomic_DNA"/>
</dbReference>
<evidence type="ECO:0000313" key="19">
    <source>
        <dbReference type="Proteomes" id="UP000018144"/>
    </source>
</evidence>
<feature type="compositionally biased region" description="Low complexity" evidence="16">
    <location>
        <begin position="1"/>
        <end position="17"/>
    </location>
</feature>
<comment type="function">
    <text evidence="11">Catalyzes the first and rate-limiting step of polyamine biosynthesis that converts ornithine into putrescine, which is the precursor for the polyamines, spermidine and spermine. Polyamines are essential for cell proliferation and are implicated in cellular processes, ranging from DNA replication to apoptosis.</text>
</comment>
<evidence type="ECO:0000259" key="17">
    <source>
        <dbReference type="Pfam" id="PF02784"/>
    </source>
</evidence>
<dbReference type="eggNOG" id="KOG0622">
    <property type="taxonomic scope" value="Eukaryota"/>
</dbReference>
<dbReference type="InterPro" id="IPR022653">
    <property type="entry name" value="De-COase2_pyr-phos_BS"/>
</dbReference>
<dbReference type="OMA" id="SFFVCDL"/>
<keyword evidence="4" id="KW-0963">Cytoplasm</keyword>
<comment type="cofactor">
    <cofactor evidence="1 15">
        <name>pyridoxal 5'-phosphate</name>
        <dbReference type="ChEBI" id="CHEBI:597326"/>
    </cofactor>
</comment>
<keyword evidence="6 15" id="KW-0663">Pyridoxal phosphate</keyword>
<dbReference type="EC" id="4.1.1.17" evidence="10"/>
<dbReference type="InterPro" id="IPR009006">
    <property type="entry name" value="Ala_racemase/Decarboxylase_C"/>
</dbReference>
<dbReference type="STRING" id="1076935.U4LFJ8"/>
<dbReference type="Proteomes" id="UP000018144">
    <property type="component" value="Unassembled WGS sequence"/>
</dbReference>
<dbReference type="GO" id="GO:0005737">
    <property type="term" value="C:cytoplasm"/>
    <property type="evidence" value="ECO:0007669"/>
    <property type="project" value="UniProtKB-SubCell"/>
</dbReference>
<evidence type="ECO:0000256" key="8">
    <source>
        <dbReference type="ARBA" id="ARBA00023239"/>
    </source>
</evidence>
<evidence type="ECO:0000256" key="15">
    <source>
        <dbReference type="PIRSR" id="PIRSR600183-50"/>
    </source>
</evidence>
<dbReference type="SUPFAM" id="SSF51419">
    <property type="entry name" value="PLP-binding barrel"/>
    <property type="match status" value="1"/>
</dbReference>
<dbReference type="Pfam" id="PF02784">
    <property type="entry name" value="Orn_Arg_deC_N"/>
    <property type="match status" value="1"/>
</dbReference>
<evidence type="ECO:0000256" key="7">
    <source>
        <dbReference type="ARBA" id="ARBA00023115"/>
    </source>
</evidence>
<proteinExistence type="inferred from homology"/>
<dbReference type="PANTHER" id="PTHR11482">
    <property type="entry name" value="ARGININE/DIAMINOPIMELATE/ORNITHINE DECARBOXYLASE"/>
    <property type="match status" value="1"/>
</dbReference>
<keyword evidence="8" id="KW-0456">Lyase</keyword>
<feature type="domain" description="Orn/DAP/Arg decarboxylase 2 N-terminal" evidence="17">
    <location>
        <begin position="83"/>
        <end position="312"/>
    </location>
</feature>
<dbReference type="GO" id="GO:0004586">
    <property type="term" value="F:ornithine decarboxylase activity"/>
    <property type="evidence" value="ECO:0007669"/>
    <property type="project" value="UniProtKB-EC"/>
</dbReference>
<feature type="region of interest" description="Disordered" evidence="16">
    <location>
        <begin position="1"/>
        <end position="25"/>
    </location>
</feature>
<dbReference type="Gene3D" id="3.20.20.10">
    <property type="entry name" value="Alanine racemase"/>
    <property type="match status" value="1"/>
</dbReference>
<evidence type="ECO:0000256" key="14">
    <source>
        <dbReference type="ARBA" id="ARBA00049127"/>
    </source>
</evidence>
<comment type="catalytic activity">
    <reaction evidence="14">
        <text>L-ornithine + H(+) = putrescine + CO2</text>
        <dbReference type="Rhea" id="RHEA:22964"/>
        <dbReference type="ChEBI" id="CHEBI:15378"/>
        <dbReference type="ChEBI" id="CHEBI:16526"/>
        <dbReference type="ChEBI" id="CHEBI:46911"/>
        <dbReference type="ChEBI" id="CHEBI:326268"/>
        <dbReference type="EC" id="4.1.1.17"/>
    </reaction>
</comment>
<gene>
    <name evidence="18" type="ORF">PCON_13830</name>
</gene>
<comment type="similarity">
    <text evidence="3">Belongs to the Orn/Lys/Arg decarboxylase class-II family.</text>
</comment>
<dbReference type="CDD" id="cd00622">
    <property type="entry name" value="PLPDE_III_ODC"/>
    <property type="match status" value="1"/>
</dbReference>
<dbReference type="InterPro" id="IPR000183">
    <property type="entry name" value="Orn/DAP/Arg_de-COase"/>
</dbReference>
<dbReference type="InterPro" id="IPR029066">
    <property type="entry name" value="PLP-binding_barrel"/>
</dbReference>
<dbReference type="InterPro" id="IPR022644">
    <property type="entry name" value="De-COase2_N"/>
</dbReference>
<dbReference type="InterPro" id="IPR002433">
    <property type="entry name" value="Orn_de-COase"/>
</dbReference>